<keyword evidence="7" id="KW-1185">Reference proteome</keyword>
<dbReference type="GO" id="GO:0051252">
    <property type="term" value="P:regulation of RNA metabolic process"/>
    <property type="evidence" value="ECO:0007669"/>
    <property type="project" value="UniProtKB-ARBA"/>
</dbReference>
<keyword evidence="1" id="KW-0677">Repeat</keyword>
<dbReference type="OMA" id="FESAMSC"/>
<dbReference type="InParanoid" id="A0A168SPA9"/>
<feature type="region of interest" description="Disordered" evidence="4">
    <location>
        <begin position="523"/>
        <end position="612"/>
    </location>
</feature>
<gene>
    <name evidence="6" type="primary">ABSGL_14392.1 scaffold 14479</name>
</gene>
<dbReference type="GO" id="GO:0010494">
    <property type="term" value="C:cytoplasmic stress granule"/>
    <property type="evidence" value="ECO:0007669"/>
    <property type="project" value="TreeGrafter"/>
</dbReference>
<evidence type="ECO:0000256" key="1">
    <source>
        <dbReference type="ARBA" id="ARBA00022737"/>
    </source>
</evidence>
<dbReference type="PANTHER" id="PTHR14089">
    <property type="entry name" value="PRE-MRNA-SPLICING FACTOR RBM22"/>
    <property type="match status" value="1"/>
</dbReference>
<dbReference type="Gene3D" id="3.30.70.330">
    <property type="match status" value="4"/>
</dbReference>
<dbReference type="Proteomes" id="UP000078561">
    <property type="component" value="Unassembled WGS sequence"/>
</dbReference>
<feature type="compositionally biased region" description="Polar residues" evidence="4">
    <location>
        <begin position="566"/>
        <end position="585"/>
    </location>
</feature>
<dbReference type="EMBL" id="LT554918">
    <property type="protein sequence ID" value="SAM08728.1"/>
    <property type="molecule type" value="Genomic_DNA"/>
</dbReference>
<dbReference type="InterPro" id="IPR035979">
    <property type="entry name" value="RBD_domain_sf"/>
</dbReference>
<reference evidence="6" key="1">
    <citation type="submission" date="2016-04" db="EMBL/GenBank/DDBJ databases">
        <authorList>
            <person name="Evans L.H."/>
            <person name="Alamgir A."/>
            <person name="Owens N."/>
            <person name="Weber N.D."/>
            <person name="Virtaneva K."/>
            <person name="Barbian K."/>
            <person name="Babar A."/>
            <person name="Rosenke K."/>
        </authorList>
    </citation>
    <scope>NUCLEOTIDE SEQUENCE [LARGE SCALE GENOMIC DNA]</scope>
    <source>
        <strain evidence="6">CBS 101.48</strain>
    </source>
</reference>
<evidence type="ECO:0000259" key="5">
    <source>
        <dbReference type="PROSITE" id="PS50102"/>
    </source>
</evidence>
<proteinExistence type="predicted"/>
<dbReference type="Pfam" id="PF00076">
    <property type="entry name" value="RRM_1"/>
    <property type="match status" value="1"/>
</dbReference>
<dbReference type="PANTHER" id="PTHR14089:SF8">
    <property type="entry name" value="RNA-BINDING PROTEIN MRN1"/>
    <property type="match status" value="1"/>
</dbReference>
<evidence type="ECO:0000313" key="7">
    <source>
        <dbReference type="Proteomes" id="UP000078561"/>
    </source>
</evidence>
<dbReference type="InterPro" id="IPR039171">
    <property type="entry name" value="Cwc2/Slt11"/>
</dbReference>
<protein>
    <recommendedName>
        <fullName evidence="5">RRM domain-containing protein</fullName>
    </recommendedName>
</protein>
<dbReference type="GO" id="GO:0000398">
    <property type="term" value="P:mRNA splicing, via spliceosome"/>
    <property type="evidence" value="ECO:0007669"/>
    <property type="project" value="TreeGrafter"/>
</dbReference>
<feature type="compositionally biased region" description="Basic and acidic residues" evidence="4">
    <location>
        <begin position="549"/>
        <end position="565"/>
    </location>
</feature>
<feature type="compositionally biased region" description="Low complexity" evidence="4">
    <location>
        <begin position="528"/>
        <end position="548"/>
    </location>
</feature>
<evidence type="ECO:0000256" key="2">
    <source>
        <dbReference type="ARBA" id="ARBA00022884"/>
    </source>
</evidence>
<dbReference type="AlphaFoldDB" id="A0A168SPA9"/>
<evidence type="ECO:0000256" key="3">
    <source>
        <dbReference type="PROSITE-ProRule" id="PRU00176"/>
    </source>
</evidence>
<dbReference type="GO" id="GO:0003729">
    <property type="term" value="F:mRNA binding"/>
    <property type="evidence" value="ECO:0007669"/>
    <property type="project" value="TreeGrafter"/>
</dbReference>
<feature type="compositionally biased region" description="Acidic residues" evidence="4">
    <location>
        <begin position="602"/>
        <end position="612"/>
    </location>
</feature>
<keyword evidence="2 3" id="KW-0694">RNA-binding</keyword>
<dbReference type="SUPFAM" id="SSF54928">
    <property type="entry name" value="RNA-binding domain, RBD"/>
    <property type="match status" value="2"/>
</dbReference>
<sequence length="612" mass="67711">MTTTRNHDTHPNTGNAKERTSHKAMTVEVTQCYDLGSMKDPYVQYTSSMMMNPSTSLYMGNMGGINTGGSMMTGSPFAMGGGGNVDGGSEISRTIYLGGLTKDTTAHEILNHVKTGPVESLRILPEKGCAFLNFVEPLNAQLFYQDYRNRPLQLQGSDIKVGWGKPGTINLAVQNALQHGATRNVFIGQVGDETTTDSLKSDLAAFGDIELVKIVRDKRIAFVYFTSVAAALKCVNALNQDPAWTGRRINYGRDRCFPVHLQQQQQQQQQYQHHQQQMATGQFMFGGDGAHDGPFQFGFDAFGGGGNGGMHGQGPMMAAFGPTSSTLPGGAIMAADGMGQFVMQDNPERTIYLGNLPSEITCEDICNVIRGGQLYQVRHLKEKNMAFVTFVDANAAAALYAHGNSIGLAIGGRRARVGWGKPTKIAPHTLQAIQQQHASRNLYIGRMNQPIPIDQLLRDFGEYGEVELVNTLPEKNCCFVNFTSINSAMKARHGILSHPTYSGFRINYGKDRCEQPLRIMNSRSHGSQYQQRNQQPHHQQHQHQQYQHMKQDQDQHQPAKQDQDQHQPVATEQDQYQPVSPSLQDDGSDLGPMDAQLRQEDGLDEFDLPLRY</sequence>
<feature type="compositionally biased region" description="Basic and acidic residues" evidence="4">
    <location>
        <begin position="1"/>
        <end position="21"/>
    </location>
</feature>
<name>A0A168SPA9_ABSGL</name>
<dbReference type="GO" id="GO:0010468">
    <property type="term" value="P:regulation of gene expression"/>
    <property type="evidence" value="ECO:0007669"/>
    <property type="project" value="UniProtKB-ARBA"/>
</dbReference>
<dbReference type="STRING" id="4829.A0A168SPA9"/>
<dbReference type="InterPro" id="IPR012677">
    <property type="entry name" value="Nucleotide-bd_a/b_plait_sf"/>
</dbReference>
<feature type="domain" description="RRM" evidence="5">
    <location>
        <begin position="440"/>
        <end position="524"/>
    </location>
</feature>
<feature type="domain" description="RRM" evidence="5">
    <location>
        <begin position="93"/>
        <end position="166"/>
    </location>
</feature>
<evidence type="ECO:0000256" key="4">
    <source>
        <dbReference type="SAM" id="MobiDB-lite"/>
    </source>
</evidence>
<dbReference type="OrthoDB" id="6407164at2759"/>
<feature type="domain" description="RRM" evidence="5">
    <location>
        <begin position="349"/>
        <end position="422"/>
    </location>
</feature>
<feature type="region of interest" description="Disordered" evidence="4">
    <location>
        <begin position="1"/>
        <end position="23"/>
    </location>
</feature>
<dbReference type="SMART" id="SM00360">
    <property type="entry name" value="RRM"/>
    <property type="match status" value="4"/>
</dbReference>
<feature type="domain" description="RRM" evidence="5">
    <location>
        <begin position="183"/>
        <end position="256"/>
    </location>
</feature>
<evidence type="ECO:0000313" key="6">
    <source>
        <dbReference type="EMBL" id="SAM08728.1"/>
    </source>
</evidence>
<dbReference type="FunFam" id="3.30.70.330:FF:000120">
    <property type="entry name" value="Negative regulator of differentiation 1"/>
    <property type="match status" value="1"/>
</dbReference>
<accession>A0A168SPA9</accession>
<organism evidence="6">
    <name type="scientific">Absidia glauca</name>
    <name type="common">Pin mould</name>
    <dbReference type="NCBI Taxonomy" id="4829"/>
    <lineage>
        <taxon>Eukaryota</taxon>
        <taxon>Fungi</taxon>
        <taxon>Fungi incertae sedis</taxon>
        <taxon>Mucoromycota</taxon>
        <taxon>Mucoromycotina</taxon>
        <taxon>Mucoromycetes</taxon>
        <taxon>Mucorales</taxon>
        <taxon>Cunninghamellaceae</taxon>
        <taxon>Absidia</taxon>
    </lineage>
</organism>
<dbReference type="PROSITE" id="PS50102">
    <property type="entry name" value="RRM"/>
    <property type="match status" value="4"/>
</dbReference>
<dbReference type="InterPro" id="IPR000504">
    <property type="entry name" value="RRM_dom"/>
</dbReference>